<keyword evidence="2" id="KW-1185">Reference proteome</keyword>
<dbReference type="RefSeq" id="WP_034553534.1">
    <property type="nucleotide sequence ID" value="NZ_JRPC02000024.1"/>
</dbReference>
<reference evidence="1 2" key="1">
    <citation type="journal article" date="2014" name="Genome Announc.">
        <title>Draft genome sequences of eight enterohepatic helicobacter species isolated from both laboratory and wild rodents.</title>
        <authorList>
            <person name="Sheh A."/>
            <person name="Shen Z."/>
            <person name="Fox J.G."/>
        </authorList>
    </citation>
    <scope>NUCLEOTIDE SEQUENCE [LARGE SCALE GENOMIC DNA]</scope>
    <source>
        <strain evidence="1 2">MIT-03-7007</strain>
    </source>
</reference>
<evidence type="ECO:0000313" key="2">
    <source>
        <dbReference type="Proteomes" id="UP000029920"/>
    </source>
</evidence>
<proteinExistence type="predicted"/>
<protein>
    <submittedName>
        <fullName evidence="1">Uncharacterized protein</fullName>
    </submittedName>
</protein>
<organism evidence="1 2">
    <name type="scientific">Helicobacter apodemus</name>
    <dbReference type="NCBI Taxonomy" id="135569"/>
    <lineage>
        <taxon>Bacteria</taxon>
        <taxon>Pseudomonadati</taxon>
        <taxon>Campylobacterota</taxon>
        <taxon>Epsilonproteobacteria</taxon>
        <taxon>Campylobacterales</taxon>
        <taxon>Helicobacteraceae</taxon>
        <taxon>Helicobacter</taxon>
    </lineage>
</organism>
<name>A0A4U8UC91_9HELI</name>
<evidence type="ECO:0000313" key="1">
    <source>
        <dbReference type="EMBL" id="TLE14472.1"/>
    </source>
</evidence>
<accession>A0A4U8UC91</accession>
<gene>
    <name evidence="1" type="ORF">LS72_008705</name>
</gene>
<sequence>MRISEFCEELLNELRMLVGDNRVFFFNNDFANEEGISRCLKNSPVIFLDFIGDTFIKNTFQKRCELELYVIHATSSVNIKNREASFKEQMDFLERIEKHLFQLKLKNAGVIELFSLTKEYSDMTKNGFLSIYKRKLEVMLHIENPYEEGEE</sequence>
<comment type="caution">
    <text evidence="1">The sequence shown here is derived from an EMBL/GenBank/DDBJ whole genome shotgun (WGS) entry which is preliminary data.</text>
</comment>
<dbReference type="Proteomes" id="UP000029920">
    <property type="component" value="Unassembled WGS sequence"/>
</dbReference>
<dbReference type="EMBL" id="JRPC02000024">
    <property type="protein sequence ID" value="TLE14472.1"/>
    <property type="molecule type" value="Genomic_DNA"/>
</dbReference>
<dbReference type="AlphaFoldDB" id="A0A4U8UC91"/>